<dbReference type="GO" id="GO:0001217">
    <property type="term" value="F:DNA-binding transcription repressor activity"/>
    <property type="evidence" value="ECO:0007669"/>
    <property type="project" value="TreeGrafter"/>
</dbReference>
<geneLocation type="plastid" evidence="2"/>
<keyword evidence="2" id="KW-0934">Plastid</keyword>
<evidence type="ECO:0000313" key="2">
    <source>
        <dbReference type="EMBL" id="AXY62973.1"/>
    </source>
</evidence>
<dbReference type="GO" id="GO:0000976">
    <property type="term" value="F:transcription cis-regulatory region binding"/>
    <property type="evidence" value="ECO:0007669"/>
    <property type="project" value="TreeGrafter"/>
</dbReference>
<feature type="domain" description="SpoVT-AbrB" evidence="1">
    <location>
        <begin position="72"/>
        <end position="117"/>
    </location>
</feature>
<sequence length="123" mass="13143">MLTGSDLLAKVKELGDVSKSDLVRACGYVSAKKDGAERLNFTAFYEALLEAKGVNLGVTGSNNVGKGGRRLSYVATVQGNGNLLIGKAYTSLLDLHPGDEFEIKLGRKQIRLVPVGSNEEDED</sequence>
<protein>
    <submittedName>
        <fullName evidence="2">AbrB family transcriptional regulator</fullName>
    </submittedName>
</protein>
<reference evidence="2" key="1">
    <citation type="submission" date="2018-02" db="EMBL/GenBank/DDBJ databases">
        <title>Genome reduction pattern in chromatophore genome of Paulinella.</title>
        <authorList>
            <person name="Lhee D."/>
            <person name="Yoon H.S."/>
        </authorList>
    </citation>
    <scope>NUCLEOTIDE SEQUENCE</scope>
    <source>
        <strain evidence="2">NZ27</strain>
    </source>
</reference>
<accession>A0A385HZ91</accession>
<evidence type="ECO:0000259" key="1">
    <source>
        <dbReference type="PROSITE" id="PS51740"/>
    </source>
</evidence>
<organism evidence="2">
    <name type="scientific">Paulinella micropora</name>
    <dbReference type="NCBI Taxonomy" id="1928728"/>
    <lineage>
        <taxon>Eukaryota</taxon>
        <taxon>Sar</taxon>
        <taxon>Rhizaria</taxon>
        <taxon>Cercozoa</taxon>
        <taxon>Imbricatea</taxon>
        <taxon>Silicofilosea</taxon>
        <taxon>Euglyphida</taxon>
        <taxon>Paulinellidae</taxon>
        <taxon>Paulinella</taxon>
    </lineage>
</organism>
<dbReference type="PANTHER" id="PTHR42182:SF1">
    <property type="entry name" value="SLL0359 PROTEIN"/>
    <property type="match status" value="1"/>
</dbReference>
<name>A0A385HZ91_9EUKA</name>
<dbReference type="InterPro" id="IPR007159">
    <property type="entry name" value="SpoVT-AbrB_dom"/>
</dbReference>
<dbReference type="InterPro" id="IPR027360">
    <property type="entry name" value="AbrB-like"/>
</dbReference>
<dbReference type="PANTHER" id="PTHR42182">
    <property type="entry name" value="SLL0359 PROTEIN"/>
    <property type="match status" value="1"/>
</dbReference>
<gene>
    <name evidence="2" type="ORF">PMNZ_007</name>
</gene>
<dbReference type="PROSITE" id="PS51740">
    <property type="entry name" value="SPOVT_ABRB"/>
    <property type="match status" value="1"/>
</dbReference>
<dbReference type="EMBL" id="MG976688">
    <property type="protein sequence ID" value="AXY62973.1"/>
    <property type="molecule type" value="Genomic_DNA"/>
</dbReference>
<dbReference type="Pfam" id="PF14250">
    <property type="entry name" value="AbrB-like"/>
    <property type="match status" value="1"/>
</dbReference>
<proteinExistence type="predicted"/>
<dbReference type="AlphaFoldDB" id="A0A385HZ91"/>
<dbReference type="GO" id="GO:0032993">
    <property type="term" value="C:protein-DNA complex"/>
    <property type="evidence" value="ECO:0007669"/>
    <property type="project" value="TreeGrafter"/>
</dbReference>